<dbReference type="PANTHER" id="PTHR33281">
    <property type="entry name" value="UPF0187 PROTEIN YNEE"/>
    <property type="match status" value="1"/>
</dbReference>
<proteinExistence type="inferred from homology"/>
<evidence type="ECO:0000313" key="11">
    <source>
        <dbReference type="Proteomes" id="UP000198992"/>
    </source>
</evidence>
<dbReference type="GO" id="GO:0005886">
    <property type="term" value="C:plasma membrane"/>
    <property type="evidence" value="ECO:0007669"/>
    <property type="project" value="UniProtKB-SubCell"/>
</dbReference>
<dbReference type="EMBL" id="FNTH01000001">
    <property type="protein sequence ID" value="SED74044.1"/>
    <property type="molecule type" value="Genomic_DNA"/>
</dbReference>
<evidence type="ECO:0000256" key="9">
    <source>
        <dbReference type="SAM" id="Phobius"/>
    </source>
</evidence>
<evidence type="ECO:0000256" key="7">
    <source>
        <dbReference type="ARBA" id="ARBA00023136"/>
    </source>
</evidence>
<dbReference type="RefSeq" id="WP_092122135.1">
    <property type="nucleotide sequence ID" value="NZ_FNTH01000001.1"/>
</dbReference>
<evidence type="ECO:0000256" key="5">
    <source>
        <dbReference type="ARBA" id="ARBA00022989"/>
    </source>
</evidence>
<protein>
    <submittedName>
        <fullName evidence="10">Putative membrane protein</fullName>
    </submittedName>
</protein>
<keyword evidence="3" id="KW-1003">Cell membrane</keyword>
<evidence type="ECO:0000256" key="4">
    <source>
        <dbReference type="ARBA" id="ARBA00022692"/>
    </source>
</evidence>
<evidence type="ECO:0000256" key="3">
    <source>
        <dbReference type="ARBA" id="ARBA00022475"/>
    </source>
</evidence>
<organism evidence="10 11">
    <name type="scientific">Bradyrhizobium erythrophlei</name>
    <dbReference type="NCBI Taxonomy" id="1437360"/>
    <lineage>
        <taxon>Bacteria</taxon>
        <taxon>Pseudomonadati</taxon>
        <taxon>Pseudomonadota</taxon>
        <taxon>Alphaproteobacteria</taxon>
        <taxon>Hyphomicrobiales</taxon>
        <taxon>Nitrobacteraceae</taxon>
        <taxon>Bradyrhizobium</taxon>
    </lineage>
</organism>
<dbReference type="InterPro" id="IPR044669">
    <property type="entry name" value="YneE/VCCN1/2-like"/>
</dbReference>
<dbReference type="AlphaFoldDB" id="A0A1H5D5F9"/>
<evidence type="ECO:0000313" key="10">
    <source>
        <dbReference type="EMBL" id="SED74044.1"/>
    </source>
</evidence>
<dbReference type="PANTHER" id="PTHR33281:SF19">
    <property type="entry name" value="VOLTAGE-DEPENDENT ANION CHANNEL-FORMING PROTEIN YNEE"/>
    <property type="match status" value="1"/>
</dbReference>
<feature type="transmembrane region" description="Helical" evidence="9">
    <location>
        <begin position="203"/>
        <end position="224"/>
    </location>
</feature>
<evidence type="ECO:0000256" key="6">
    <source>
        <dbReference type="ARBA" id="ARBA00023065"/>
    </source>
</evidence>
<keyword evidence="2" id="KW-0813">Transport</keyword>
<comment type="subcellular location">
    <subcellularLocation>
        <location evidence="1">Cell membrane</location>
        <topology evidence="1">Multi-pass membrane protein</topology>
    </subcellularLocation>
</comment>
<dbReference type="Pfam" id="PF25539">
    <property type="entry name" value="Bestrophin_2"/>
    <property type="match status" value="1"/>
</dbReference>
<keyword evidence="4 9" id="KW-0812">Transmembrane</keyword>
<dbReference type="Proteomes" id="UP000198992">
    <property type="component" value="Unassembled WGS sequence"/>
</dbReference>
<dbReference type="OrthoDB" id="445589at2"/>
<keyword evidence="5 9" id="KW-1133">Transmembrane helix</keyword>
<accession>A0A1H5D5F9</accession>
<evidence type="ECO:0000256" key="1">
    <source>
        <dbReference type="ARBA" id="ARBA00004651"/>
    </source>
</evidence>
<sequence>MIVRSKPGFRDIVFAVNGSILPRIAPHLVAIAVISVLAVLAAMEHPGIFARISAVPFTLIGIALSVFMSFRNSACYERWWEGRELWGKLIIACRSFARQTSTLDDDERRVLLRGLCGFCAGLAARLRGEDELVAIKHWRDIDAASGGPNPTNTVLNQIGTQCLTLMKRDRIEPIHYSVLEGQLSALSDVQGGCERIASTPVPFAYSLLLHRTALIFCVTLPFALAGSLDWWTLLPVLLVAYTFFGLDALGHQLEDPFGLEPNALPLDAMRRMIEREILFLLGERDLPAPIEARDNVLK</sequence>
<comment type="similarity">
    <text evidence="8">Belongs to the anion channel-forming bestrophin (TC 1.A.46) family.</text>
</comment>
<evidence type="ECO:0000256" key="2">
    <source>
        <dbReference type="ARBA" id="ARBA00022448"/>
    </source>
</evidence>
<keyword evidence="7 9" id="KW-0472">Membrane</keyword>
<reference evidence="10 11" key="1">
    <citation type="submission" date="2016-10" db="EMBL/GenBank/DDBJ databases">
        <authorList>
            <person name="de Groot N.N."/>
        </authorList>
    </citation>
    <scope>NUCLEOTIDE SEQUENCE [LARGE SCALE GENOMIC DNA]</scope>
    <source>
        <strain evidence="10 11">MT12</strain>
    </source>
</reference>
<evidence type="ECO:0000256" key="8">
    <source>
        <dbReference type="ARBA" id="ARBA00034708"/>
    </source>
</evidence>
<gene>
    <name evidence="10" type="ORF">SAMN05444164_5651</name>
</gene>
<feature type="transmembrane region" description="Helical" evidence="9">
    <location>
        <begin position="20"/>
        <end position="42"/>
    </location>
</feature>
<dbReference type="GO" id="GO:0005254">
    <property type="term" value="F:chloride channel activity"/>
    <property type="evidence" value="ECO:0007669"/>
    <property type="project" value="InterPro"/>
</dbReference>
<keyword evidence="6" id="KW-0406">Ion transport</keyword>
<name>A0A1H5D5F9_9BRAD</name>
<feature type="transmembrane region" description="Helical" evidence="9">
    <location>
        <begin position="48"/>
        <end position="70"/>
    </location>
</feature>